<gene>
    <name evidence="1" type="ORF">BN8_00955</name>
</gene>
<sequence length="400" mass="46013">MTFRNESASTIGLSSKRVSGLSTNGKQQTSGVVEHLLCFSHLRWNFVYQRPQHLLSRASRHWQIWFIEEPAWGTEYRLEIKAVDDRLRVVVPHLPHGTEAETAIELQRQLLDELLLGERISRYVAWYYTPMACLFSNHLRPELTVYDCMDELSAFAGASPLLLDQEKQLLQQADLVFTGGYSLYEAKQKRHPRVFAFPSCIDFEHFRPARQSLPDPDDQRSVSGVRIGFCGVIDERLDLALLDELAQRRPDWQFILLGPVVKICPDSLPRHPNLHYLGMKDYNQLPAYFSNWDVAMLPFALNTATRYISPTKTPEYLAAGLPVVSTPIRDVVRTYGGWERVGIADSVEAFEKAIDLFVRNKQGDDWKAIDAFLREQSWENTWGQMQRLMQVELQGILTEQ</sequence>
<dbReference type="STRING" id="1185876.BN8_00955"/>
<dbReference type="EMBL" id="CAIT01000004">
    <property type="protein sequence ID" value="CCH51990.1"/>
    <property type="molecule type" value="Genomic_DNA"/>
</dbReference>
<keyword evidence="2" id="KW-1185">Reference proteome</keyword>
<dbReference type="OrthoDB" id="9816564at2"/>
<evidence type="ECO:0000313" key="1">
    <source>
        <dbReference type="EMBL" id="CCH51990.1"/>
    </source>
</evidence>
<protein>
    <submittedName>
        <fullName evidence="1">Uncharacterized protein</fullName>
    </submittedName>
</protein>
<evidence type="ECO:0000313" key="2">
    <source>
        <dbReference type="Proteomes" id="UP000009309"/>
    </source>
</evidence>
<proteinExistence type="predicted"/>
<name>I2GDL6_9BACT</name>
<accession>I2GDL6</accession>
<dbReference type="Gene3D" id="3.40.50.2000">
    <property type="entry name" value="Glycogen Phosphorylase B"/>
    <property type="match status" value="1"/>
</dbReference>
<comment type="caution">
    <text evidence="1">The sequence shown here is derived from an EMBL/GenBank/DDBJ whole genome shotgun (WGS) entry which is preliminary data.</text>
</comment>
<dbReference type="SUPFAM" id="SSF53756">
    <property type="entry name" value="UDP-Glycosyltransferase/glycogen phosphorylase"/>
    <property type="match status" value="1"/>
</dbReference>
<dbReference type="AlphaFoldDB" id="I2GDL6"/>
<dbReference type="Pfam" id="PF13692">
    <property type="entry name" value="Glyco_trans_1_4"/>
    <property type="match status" value="1"/>
</dbReference>
<dbReference type="Proteomes" id="UP000009309">
    <property type="component" value="Unassembled WGS sequence"/>
</dbReference>
<dbReference type="PANTHER" id="PTHR12526">
    <property type="entry name" value="GLYCOSYLTRANSFERASE"/>
    <property type="match status" value="1"/>
</dbReference>
<dbReference type="eggNOG" id="COG0438">
    <property type="taxonomic scope" value="Bacteria"/>
</dbReference>
<reference evidence="1 2" key="1">
    <citation type="journal article" date="2012" name="J. Bacteriol.">
        <title>Genome Sequence of the Filamentous Bacterium Fibrisoma limi BUZ 3T.</title>
        <authorList>
            <person name="Filippini M."/>
            <person name="Qi W."/>
            <person name="Jaenicke S."/>
            <person name="Goesmann A."/>
            <person name="Smits T.H."/>
            <person name="Bagheri H.C."/>
        </authorList>
    </citation>
    <scope>NUCLEOTIDE SEQUENCE [LARGE SCALE GENOMIC DNA]</scope>
    <source>
        <strain evidence="2">BUZ 3T</strain>
    </source>
</reference>
<dbReference type="Gene3D" id="3.40.50.11010">
    <property type="match status" value="1"/>
</dbReference>
<organism evidence="1 2">
    <name type="scientific">Fibrisoma limi BUZ 3</name>
    <dbReference type="NCBI Taxonomy" id="1185876"/>
    <lineage>
        <taxon>Bacteria</taxon>
        <taxon>Pseudomonadati</taxon>
        <taxon>Bacteroidota</taxon>
        <taxon>Cytophagia</taxon>
        <taxon>Cytophagales</taxon>
        <taxon>Spirosomataceae</taxon>
        <taxon>Fibrisoma</taxon>
    </lineage>
</organism>
<dbReference type="RefSeq" id="WP_009280576.1">
    <property type="nucleotide sequence ID" value="NZ_CAIT01000004.1"/>
</dbReference>
<dbReference type="PANTHER" id="PTHR12526:SF630">
    <property type="entry name" value="GLYCOSYLTRANSFERASE"/>
    <property type="match status" value="1"/>
</dbReference>